<protein>
    <submittedName>
        <fullName evidence="2">Aryl-alcohol dehydrogenase-like predicted oxidoreductase</fullName>
    </submittedName>
</protein>
<sequence>MGVCNRRQFLSLLGGIALTGFTGQTSALKEPLPTRVLGRTKVKVPTLGLGFGPIGTGLTESQAIELMEQALELGVTYWDAAPTYARAQEYIGKVLPKVRDKVFLVSKVATDDAKRALEIIEQSLRTMKTDCIDLVHVHNIGDFNPDRVLGKGGVLEGLREAQKRGWVKFIGISGHHRPSVMAKVLDSGEFDVVMCVLNFADRFTYDFEGKVLPIARKHNVGVVAMKVMAAPQKGYGKPNPGRLADYADLAIRYSLSLPEVACAVVGVFSVDELKQNVAVAKSRKLLTKFELQRLASIGKELAQKWGAHYGDPT</sequence>
<dbReference type="PANTHER" id="PTHR43312:SF1">
    <property type="entry name" value="NADP-DEPENDENT OXIDOREDUCTASE DOMAIN-CONTAINING PROTEIN"/>
    <property type="match status" value="1"/>
</dbReference>
<keyword evidence="3" id="KW-1185">Reference proteome</keyword>
<dbReference type="PANTHER" id="PTHR43312">
    <property type="entry name" value="D-THREO-ALDOSE 1-DEHYDROGENASE"/>
    <property type="match status" value="1"/>
</dbReference>
<proteinExistence type="predicted"/>
<dbReference type="Pfam" id="PF00248">
    <property type="entry name" value="Aldo_ket_red"/>
    <property type="match status" value="1"/>
</dbReference>
<feature type="domain" description="NADP-dependent oxidoreductase" evidence="1">
    <location>
        <begin position="47"/>
        <end position="230"/>
    </location>
</feature>
<organism evidence="2 3">
    <name type="scientific">Candidatus Fervidibacter sacchari</name>
    <dbReference type="NCBI Taxonomy" id="1448929"/>
    <lineage>
        <taxon>Bacteria</taxon>
        <taxon>Candidatus Fervidibacterota</taxon>
        <taxon>Candidatus Fervidibacter</taxon>
    </lineage>
</organism>
<dbReference type="InterPro" id="IPR036812">
    <property type="entry name" value="NAD(P)_OxRdtase_dom_sf"/>
</dbReference>
<accession>A0ABT2EMU0</accession>
<dbReference type="CDD" id="cd19100">
    <property type="entry name" value="AKR_unchar"/>
    <property type="match status" value="1"/>
</dbReference>
<comment type="caution">
    <text evidence="2">The sequence shown here is derived from an EMBL/GenBank/DDBJ whole genome shotgun (WGS) entry which is preliminary data.</text>
</comment>
<reference evidence="2 3" key="1">
    <citation type="submission" date="2022-08" db="EMBL/GenBank/DDBJ databases">
        <title>Bacterial and archaeal communities from various locations to study Microbial Dark Matter (Phase II).</title>
        <authorList>
            <person name="Stepanauskas R."/>
        </authorList>
    </citation>
    <scope>NUCLEOTIDE SEQUENCE [LARGE SCALE GENOMIC DNA]</scope>
    <source>
        <strain evidence="2 3">PD1</strain>
    </source>
</reference>
<evidence type="ECO:0000313" key="2">
    <source>
        <dbReference type="EMBL" id="MCS3918235.1"/>
    </source>
</evidence>
<dbReference type="Proteomes" id="UP001204798">
    <property type="component" value="Unassembled WGS sequence"/>
</dbReference>
<name>A0ABT2EMU0_9BACT</name>
<dbReference type="Gene3D" id="3.20.20.100">
    <property type="entry name" value="NADP-dependent oxidoreductase domain"/>
    <property type="match status" value="1"/>
</dbReference>
<dbReference type="SUPFAM" id="SSF51430">
    <property type="entry name" value="NAD(P)-linked oxidoreductase"/>
    <property type="match status" value="1"/>
</dbReference>
<evidence type="ECO:0000313" key="3">
    <source>
        <dbReference type="Proteomes" id="UP001204798"/>
    </source>
</evidence>
<dbReference type="InterPro" id="IPR053135">
    <property type="entry name" value="AKR2_Oxidoreductase"/>
</dbReference>
<gene>
    <name evidence="2" type="ORF">M2350_000632</name>
</gene>
<dbReference type="RefSeq" id="WP_018196237.1">
    <property type="nucleotide sequence ID" value="NZ_CP130454.1"/>
</dbReference>
<dbReference type="InterPro" id="IPR023210">
    <property type="entry name" value="NADP_OxRdtase_dom"/>
</dbReference>
<dbReference type="EMBL" id="JANUCP010000001">
    <property type="protein sequence ID" value="MCS3918235.1"/>
    <property type="molecule type" value="Genomic_DNA"/>
</dbReference>
<evidence type="ECO:0000259" key="1">
    <source>
        <dbReference type="Pfam" id="PF00248"/>
    </source>
</evidence>